<dbReference type="Proteomes" id="UP001286313">
    <property type="component" value="Unassembled WGS sequence"/>
</dbReference>
<accession>A0AAE1L1C9</accession>
<gene>
    <name evidence="2" type="ORF">Pcinc_004182</name>
</gene>
<dbReference type="PANTHER" id="PTHR18841:SF0">
    <property type="entry name" value="VITELLINE MEMBRANE OUTER LAYER 1 HOMOLOG A-RELATED"/>
    <property type="match status" value="1"/>
</dbReference>
<evidence type="ECO:0000313" key="3">
    <source>
        <dbReference type="Proteomes" id="UP001286313"/>
    </source>
</evidence>
<feature type="signal peptide" evidence="1">
    <location>
        <begin position="1"/>
        <end position="22"/>
    </location>
</feature>
<dbReference type="GO" id="GO:0005615">
    <property type="term" value="C:extracellular space"/>
    <property type="evidence" value="ECO:0007669"/>
    <property type="project" value="TreeGrafter"/>
</dbReference>
<dbReference type="Gene3D" id="2.100.10.20">
    <property type="entry name" value="Vitelline membrane outer layer protein I (VOMI)"/>
    <property type="match status" value="1"/>
</dbReference>
<dbReference type="EMBL" id="JAWQEG010000293">
    <property type="protein sequence ID" value="KAK3891968.1"/>
    <property type="molecule type" value="Genomic_DNA"/>
</dbReference>
<dbReference type="AlphaFoldDB" id="A0AAE1L1C9"/>
<evidence type="ECO:0000256" key="1">
    <source>
        <dbReference type="SAM" id="SignalP"/>
    </source>
</evidence>
<dbReference type="Pfam" id="PF03762">
    <property type="entry name" value="VOMI"/>
    <property type="match status" value="1"/>
</dbReference>
<dbReference type="InterPro" id="IPR036706">
    <property type="entry name" value="VOMI_sf"/>
</dbReference>
<dbReference type="SUPFAM" id="SSF51092">
    <property type="entry name" value="Vitelline membrane outer protein-I (VMO-I)"/>
    <property type="match status" value="1"/>
</dbReference>
<reference evidence="2" key="1">
    <citation type="submission" date="2023-10" db="EMBL/GenBank/DDBJ databases">
        <title>Genome assemblies of two species of porcelain crab, Petrolisthes cinctipes and Petrolisthes manimaculis (Anomura: Porcellanidae).</title>
        <authorList>
            <person name="Angst P."/>
        </authorList>
    </citation>
    <scope>NUCLEOTIDE SEQUENCE</scope>
    <source>
        <strain evidence="2">PB745_01</strain>
        <tissue evidence="2">Gill</tissue>
    </source>
</reference>
<sequence>MSSGDLLALVMGACLLVSEVRCLTQLTPLQFKKVTGTKLDSTSTANFSVEPLPLKASFDAYFGYWQNNPLMCPNGYYVYGFATWHDDYESSMDTDDTGVSGVELHCRSVEGSTQTVSYNMDYGANQKRATVTCSDNGPVNAYRFRINDEMGSDYDDEGMNDLRFFCRNTEEELVSYGPSRTDSVWSSTTTCPGGMVICGARVKIEDENSDNSCVNELLAFCCVM</sequence>
<comment type="caution">
    <text evidence="2">The sequence shown here is derived from an EMBL/GenBank/DDBJ whole genome shotgun (WGS) entry which is preliminary data.</text>
</comment>
<keyword evidence="1" id="KW-0732">Signal</keyword>
<organism evidence="2 3">
    <name type="scientific">Petrolisthes cinctipes</name>
    <name type="common">Flat porcelain crab</name>
    <dbReference type="NCBI Taxonomy" id="88211"/>
    <lineage>
        <taxon>Eukaryota</taxon>
        <taxon>Metazoa</taxon>
        <taxon>Ecdysozoa</taxon>
        <taxon>Arthropoda</taxon>
        <taxon>Crustacea</taxon>
        <taxon>Multicrustacea</taxon>
        <taxon>Malacostraca</taxon>
        <taxon>Eumalacostraca</taxon>
        <taxon>Eucarida</taxon>
        <taxon>Decapoda</taxon>
        <taxon>Pleocyemata</taxon>
        <taxon>Anomura</taxon>
        <taxon>Galatheoidea</taxon>
        <taxon>Porcellanidae</taxon>
        <taxon>Petrolisthes</taxon>
    </lineage>
</organism>
<proteinExistence type="predicted"/>
<dbReference type="InterPro" id="IPR005515">
    <property type="entry name" value="VOMI"/>
</dbReference>
<dbReference type="PANTHER" id="PTHR18841">
    <property type="entry name" value="VITELLINE MEMBRANE OUTER LAYER PROTEIN I-RELATED"/>
    <property type="match status" value="1"/>
</dbReference>
<evidence type="ECO:0000313" key="2">
    <source>
        <dbReference type="EMBL" id="KAK3891968.1"/>
    </source>
</evidence>
<name>A0AAE1L1C9_PETCI</name>
<keyword evidence="3" id="KW-1185">Reference proteome</keyword>
<protein>
    <submittedName>
        <fullName evidence="2">Uncharacterized protein</fullName>
    </submittedName>
</protein>
<feature type="chain" id="PRO_5041925064" evidence="1">
    <location>
        <begin position="23"/>
        <end position="224"/>
    </location>
</feature>